<name>A0A5B7ICQ0_PORTR</name>
<feature type="region of interest" description="Disordered" evidence="1">
    <location>
        <begin position="19"/>
        <end position="43"/>
    </location>
</feature>
<sequence length="74" mass="8591">MTPTQAELPWNTSREEVWLSTTGGNQSHGSQPACQPSTLRAPGTHKKELKKLCQTDFLERYRLPDCRVFHNHRW</sequence>
<dbReference type="AlphaFoldDB" id="A0A5B7ICQ0"/>
<proteinExistence type="predicted"/>
<reference evidence="2 3" key="1">
    <citation type="submission" date="2019-05" db="EMBL/GenBank/DDBJ databases">
        <title>Another draft genome of Portunus trituberculatus and its Hox gene families provides insights of decapod evolution.</title>
        <authorList>
            <person name="Jeong J.-H."/>
            <person name="Song I."/>
            <person name="Kim S."/>
            <person name="Choi T."/>
            <person name="Kim D."/>
            <person name="Ryu S."/>
            <person name="Kim W."/>
        </authorList>
    </citation>
    <scope>NUCLEOTIDE SEQUENCE [LARGE SCALE GENOMIC DNA]</scope>
    <source>
        <tissue evidence="2">Muscle</tissue>
    </source>
</reference>
<dbReference type="Proteomes" id="UP000324222">
    <property type="component" value="Unassembled WGS sequence"/>
</dbReference>
<protein>
    <submittedName>
        <fullName evidence="2">Uncharacterized protein</fullName>
    </submittedName>
</protein>
<keyword evidence="3" id="KW-1185">Reference proteome</keyword>
<evidence type="ECO:0000256" key="1">
    <source>
        <dbReference type="SAM" id="MobiDB-lite"/>
    </source>
</evidence>
<evidence type="ECO:0000313" key="2">
    <source>
        <dbReference type="EMBL" id="MPC79659.1"/>
    </source>
</evidence>
<comment type="caution">
    <text evidence="2">The sequence shown here is derived from an EMBL/GenBank/DDBJ whole genome shotgun (WGS) entry which is preliminary data.</text>
</comment>
<feature type="compositionally biased region" description="Polar residues" evidence="1">
    <location>
        <begin position="19"/>
        <end position="38"/>
    </location>
</feature>
<dbReference type="EMBL" id="VSRR010051714">
    <property type="protein sequence ID" value="MPC79659.1"/>
    <property type="molecule type" value="Genomic_DNA"/>
</dbReference>
<accession>A0A5B7ICQ0</accession>
<evidence type="ECO:0000313" key="3">
    <source>
        <dbReference type="Proteomes" id="UP000324222"/>
    </source>
</evidence>
<gene>
    <name evidence="2" type="ORF">E2C01_074196</name>
</gene>
<organism evidence="2 3">
    <name type="scientific">Portunus trituberculatus</name>
    <name type="common">Swimming crab</name>
    <name type="synonym">Neptunus trituberculatus</name>
    <dbReference type="NCBI Taxonomy" id="210409"/>
    <lineage>
        <taxon>Eukaryota</taxon>
        <taxon>Metazoa</taxon>
        <taxon>Ecdysozoa</taxon>
        <taxon>Arthropoda</taxon>
        <taxon>Crustacea</taxon>
        <taxon>Multicrustacea</taxon>
        <taxon>Malacostraca</taxon>
        <taxon>Eumalacostraca</taxon>
        <taxon>Eucarida</taxon>
        <taxon>Decapoda</taxon>
        <taxon>Pleocyemata</taxon>
        <taxon>Brachyura</taxon>
        <taxon>Eubrachyura</taxon>
        <taxon>Portunoidea</taxon>
        <taxon>Portunidae</taxon>
        <taxon>Portuninae</taxon>
        <taxon>Portunus</taxon>
    </lineage>
</organism>